<dbReference type="InterPro" id="IPR002797">
    <property type="entry name" value="Polysacc_synth"/>
</dbReference>
<comment type="subcellular location">
    <subcellularLocation>
        <location evidence="1">Cell membrane</location>
        <topology evidence="1">Multi-pass membrane protein</topology>
    </subcellularLocation>
</comment>
<dbReference type="GO" id="GO:0005886">
    <property type="term" value="C:plasma membrane"/>
    <property type="evidence" value="ECO:0007669"/>
    <property type="project" value="UniProtKB-SubCell"/>
</dbReference>
<dbReference type="AlphaFoldDB" id="A0A494YWK9"/>
<feature type="transmembrane region" description="Helical" evidence="6">
    <location>
        <begin position="172"/>
        <end position="190"/>
    </location>
</feature>
<proteinExistence type="predicted"/>
<evidence type="ECO:0000313" key="7">
    <source>
        <dbReference type="EMBL" id="RKQ14532.1"/>
    </source>
</evidence>
<feature type="transmembrane region" description="Helical" evidence="6">
    <location>
        <begin position="196"/>
        <end position="216"/>
    </location>
</feature>
<name>A0A494YWK9_9BACI</name>
<dbReference type="InterPro" id="IPR050833">
    <property type="entry name" value="Poly_Biosynth_Transport"/>
</dbReference>
<feature type="transmembrane region" description="Helical" evidence="6">
    <location>
        <begin position="374"/>
        <end position="393"/>
    </location>
</feature>
<evidence type="ECO:0000256" key="2">
    <source>
        <dbReference type="ARBA" id="ARBA00022475"/>
    </source>
</evidence>
<evidence type="ECO:0000256" key="1">
    <source>
        <dbReference type="ARBA" id="ARBA00004651"/>
    </source>
</evidence>
<evidence type="ECO:0000256" key="5">
    <source>
        <dbReference type="ARBA" id="ARBA00023136"/>
    </source>
</evidence>
<accession>A0A494YWK9</accession>
<dbReference type="Proteomes" id="UP000281813">
    <property type="component" value="Unassembled WGS sequence"/>
</dbReference>
<dbReference type="OrthoDB" id="9775950at2"/>
<dbReference type="CDD" id="cd13124">
    <property type="entry name" value="MATE_SpoVB_like"/>
    <property type="match status" value="1"/>
</dbReference>
<feature type="transmembrane region" description="Helical" evidence="6">
    <location>
        <begin position="400"/>
        <end position="416"/>
    </location>
</feature>
<evidence type="ECO:0000313" key="8">
    <source>
        <dbReference type="Proteomes" id="UP000281813"/>
    </source>
</evidence>
<feature type="transmembrane region" description="Helical" evidence="6">
    <location>
        <begin position="129"/>
        <end position="151"/>
    </location>
</feature>
<dbReference type="InterPro" id="IPR024923">
    <property type="entry name" value="PG_synth_SpoVB"/>
</dbReference>
<organism evidence="7 8">
    <name type="scientific">Oceanobacillus bengalensis</name>
    <dbReference type="NCBI Taxonomy" id="1435466"/>
    <lineage>
        <taxon>Bacteria</taxon>
        <taxon>Bacillati</taxon>
        <taxon>Bacillota</taxon>
        <taxon>Bacilli</taxon>
        <taxon>Bacillales</taxon>
        <taxon>Bacillaceae</taxon>
        <taxon>Oceanobacillus</taxon>
    </lineage>
</organism>
<feature type="transmembrane region" description="Helical" evidence="6">
    <location>
        <begin position="245"/>
        <end position="265"/>
    </location>
</feature>
<reference evidence="7 8" key="1">
    <citation type="journal article" date="2015" name="Antonie Van Leeuwenhoek">
        <title>Oceanobacillus bengalensis sp. nov., a bacterium isolated from seawater of the Bay of Bengal.</title>
        <authorList>
            <person name="Yongchang O."/>
            <person name="Xiang W."/>
            <person name="Wang G."/>
        </authorList>
    </citation>
    <scope>NUCLEOTIDE SEQUENCE [LARGE SCALE GENOMIC DNA]</scope>
    <source>
        <strain evidence="7 8">MCCC 1K00260</strain>
    </source>
</reference>
<evidence type="ECO:0000256" key="3">
    <source>
        <dbReference type="ARBA" id="ARBA00022692"/>
    </source>
</evidence>
<gene>
    <name evidence="7" type="ORF">D8M05_12930</name>
</gene>
<keyword evidence="4 6" id="KW-1133">Transmembrane helix</keyword>
<dbReference type="Pfam" id="PF01943">
    <property type="entry name" value="Polysacc_synt"/>
    <property type="match status" value="1"/>
</dbReference>
<evidence type="ECO:0000256" key="6">
    <source>
        <dbReference type="SAM" id="Phobius"/>
    </source>
</evidence>
<keyword evidence="8" id="KW-1185">Reference proteome</keyword>
<feature type="transmembrane region" description="Helical" evidence="6">
    <location>
        <begin position="428"/>
        <end position="446"/>
    </location>
</feature>
<feature type="transmembrane region" description="Helical" evidence="6">
    <location>
        <begin position="466"/>
        <end position="489"/>
    </location>
</feature>
<keyword evidence="3 6" id="KW-0812">Transmembrane</keyword>
<dbReference type="EMBL" id="RBZO01000020">
    <property type="protein sequence ID" value="RKQ14532.1"/>
    <property type="molecule type" value="Genomic_DNA"/>
</dbReference>
<comment type="caution">
    <text evidence="7">The sequence shown here is derived from an EMBL/GenBank/DDBJ whole genome shotgun (WGS) entry which is preliminary data.</text>
</comment>
<keyword evidence="5 6" id="KW-0472">Membrane</keyword>
<evidence type="ECO:0000256" key="4">
    <source>
        <dbReference type="ARBA" id="ARBA00022989"/>
    </source>
</evidence>
<feature type="transmembrane region" description="Helical" evidence="6">
    <location>
        <begin position="50"/>
        <end position="68"/>
    </location>
</feature>
<dbReference type="PANTHER" id="PTHR30250">
    <property type="entry name" value="PST FAMILY PREDICTED COLANIC ACID TRANSPORTER"/>
    <property type="match status" value="1"/>
</dbReference>
<dbReference type="PANTHER" id="PTHR30250:SF21">
    <property type="entry name" value="LIPID II FLIPPASE MURJ"/>
    <property type="match status" value="1"/>
</dbReference>
<dbReference type="PIRSF" id="PIRSF038958">
    <property type="entry name" value="PG_synth_SpoVB"/>
    <property type="match status" value="1"/>
</dbReference>
<feature type="transmembrane region" description="Helical" evidence="6">
    <location>
        <begin position="335"/>
        <end position="354"/>
    </location>
</feature>
<keyword evidence="2" id="KW-1003">Cell membrane</keyword>
<dbReference type="RefSeq" id="WP_121132457.1">
    <property type="nucleotide sequence ID" value="NZ_JBHUFK010000038.1"/>
</dbReference>
<protein>
    <submittedName>
        <fullName evidence="7">Polysaccharide biosynthesis protein</fullName>
    </submittedName>
</protein>
<feature type="transmembrane region" description="Helical" evidence="6">
    <location>
        <begin position="89"/>
        <end position="109"/>
    </location>
</feature>
<feature type="transmembrane region" description="Helical" evidence="6">
    <location>
        <begin position="296"/>
        <end position="315"/>
    </location>
</feature>
<feature type="transmembrane region" description="Helical" evidence="6">
    <location>
        <begin position="495"/>
        <end position="515"/>
    </location>
</feature>
<sequence>MSNIVRSSMLLTTATFLSKFLGMVYLIPFNALVGAAGGTLYTFAYVPYNIMLSISTVGIPLAMSKIVSKYNSLGDYETGRRMFKSASGLMLITGLVSFLILFFAAEQIANFSISTNDQYSAITVEDAVIVIRAVSFALIIIPAMSIVRGFFQGYESMGPTAISQVVEQIVRILFVLVSVFMVIVIFKGTIATAVGFATFGAFVGAIGSWIILLSYWKKRKPYLDTQLARQKHFNHIPTKKLYREILSYSGPFIIVGLATSLYQLVDQFTFQRAMVAGGHAGWDIAYGAINMYGHKLVIIPGTIATGLSLAILPAMTKTFSQKNMPVLHQQINQSLQIVLVLVIPAVVGLCVLSHEAYGTLYGMQNLSLTGSLMAWYAPVGLLFSLFTVTAAILQGINKQNFTVLSLMAGLLVKILLNSQLIHMFGAKGAIFGTALAAGIAVSLNLYRIKVSIQFPLKQLIKRTLLIIIFVTLMSITIWIVKAVFGLFIPYEDTRWGAMVILILGVGLGGAVYLYFAYASTLLERVFGGQIPFVNKIKRKFGR</sequence>